<accession>A0A8H3J1K3</accession>
<dbReference type="EMBL" id="CAJPDR010000535">
    <property type="protein sequence ID" value="CAF9939030.1"/>
    <property type="molecule type" value="Genomic_DNA"/>
</dbReference>
<evidence type="ECO:0000313" key="1">
    <source>
        <dbReference type="EMBL" id="CAF9939030.1"/>
    </source>
</evidence>
<dbReference type="OrthoDB" id="3348320at2759"/>
<protein>
    <submittedName>
        <fullName evidence="1">Uncharacterized protein</fullName>
    </submittedName>
</protein>
<sequence>MGWPVSSGEKPRRAQITKICGPQDLILHVPRPRVDHDGRVIRIEDHELDRRTLEAALTTMAEFIDKQCQSITIITVGGAVNTLLLQNRQSNHDVDFFGTNLNYDQRICEMRPPGTPKDKARHR</sequence>
<dbReference type="Proteomes" id="UP000664203">
    <property type="component" value="Unassembled WGS sequence"/>
</dbReference>
<gene>
    <name evidence="1" type="ORF">ALECFALPRED_007959</name>
</gene>
<evidence type="ECO:0000313" key="2">
    <source>
        <dbReference type="Proteomes" id="UP000664203"/>
    </source>
</evidence>
<name>A0A8H3J1K3_9LECA</name>
<proteinExistence type="predicted"/>
<comment type="caution">
    <text evidence="1">The sequence shown here is derived from an EMBL/GenBank/DDBJ whole genome shotgun (WGS) entry which is preliminary data.</text>
</comment>
<dbReference type="AlphaFoldDB" id="A0A8H3J1K3"/>
<reference evidence="1" key="1">
    <citation type="submission" date="2021-03" db="EMBL/GenBank/DDBJ databases">
        <authorList>
            <person name="Tagirdzhanova G."/>
        </authorList>
    </citation>
    <scope>NUCLEOTIDE SEQUENCE</scope>
</reference>
<keyword evidence="2" id="KW-1185">Reference proteome</keyword>
<organism evidence="1 2">
    <name type="scientific">Alectoria fallacina</name>
    <dbReference type="NCBI Taxonomy" id="1903189"/>
    <lineage>
        <taxon>Eukaryota</taxon>
        <taxon>Fungi</taxon>
        <taxon>Dikarya</taxon>
        <taxon>Ascomycota</taxon>
        <taxon>Pezizomycotina</taxon>
        <taxon>Lecanoromycetes</taxon>
        <taxon>OSLEUM clade</taxon>
        <taxon>Lecanoromycetidae</taxon>
        <taxon>Lecanorales</taxon>
        <taxon>Lecanorineae</taxon>
        <taxon>Parmeliaceae</taxon>
        <taxon>Alectoria</taxon>
    </lineage>
</organism>